<dbReference type="Gene3D" id="2.60.120.10">
    <property type="entry name" value="Jelly Rolls"/>
    <property type="match status" value="1"/>
</dbReference>
<dbReference type="AlphaFoldDB" id="A0A139BV90"/>
<protein>
    <submittedName>
        <fullName evidence="1">Putative transcriptional regulator, Crp/Fnr family</fullName>
    </submittedName>
</protein>
<gene>
    <name evidence="1" type="ORF">AWT59_0969</name>
</gene>
<dbReference type="SUPFAM" id="SSF51206">
    <property type="entry name" value="cAMP-binding domain-like"/>
    <property type="match status" value="1"/>
</dbReference>
<accession>A0A139BV90</accession>
<name>A0A139BV90_9PROT</name>
<organism evidence="1 2">
    <name type="scientific">Candidatus Gallionella acididurans</name>
    <dbReference type="NCBI Taxonomy" id="1796491"/>
    <lineage>
        <taxon>Bacteria</taxon>
        <taxon>Pseudomonadati</taxon>
        <taxon>Pseudomonadota</taxon>
        <taxon>Betaproteobacteria</taxon>
        <taxon>Nitrosomonadales</taxon>
        <taxon>Gallionellaceae</taxon>
        <taxon>Gallionella</taxon>
    </lineage>
</organism>
<reference evidence="1 2" key="2">
    <citation type="submission" date="2016-03" db="EMBL/GenBank/DDBJ databases">
        <title>New uncultured bacterium of the family Gallionellaceae from acid mine drainage: description and reconstruction of genome based on metagenomic analysis of microbial community.</title>
        <authorList>
            <person name="Kadnikov V."/>
            <person name="Ivasenko D."/>
            <person name="Beletsky A."/>
            <person name="Mardanov A."/>
            <person name="Danilova E."/>
            <person name="Pimenov N."/>
            <person name="Karnachuk O."/>
            <person name="Ravin N."/>
        </authorList>
    </citation>
    <scope>NUCLEOTIDE SEQUENCE [LARGE SCALE GENOMIC DNA]</scope>
    <source>
        <strain evidence="1">ShG14-8</strain>
    </source>
</reference>
<sequence length="196" mass="21934">MKMNPPYKQSAAQPDLQHGRVTGAMLMMDDLIAPHERVLQALHDSGLVEGLHDFEVNILSSLVAVQHFEIQEMIAEPGYDSLKDALMILVEGEIEVCAFVENEPVSLHLSVPGDLARIISFVGGDLLHVSARIKVKKGSVVLLLHRSKLEALLYTHPAIVYCVMRNLVRHVHGVARRKSAEREEMSNYIHSMHGRY</sequence>
<dbReference type="InterPro" id="IPR014710">
    <property type="entry name" value="RmlC-like_jellyroll"/>
</dbReference>
<evidence type="ECO:0000313" key="2">
    <source>
        <dbReference type="Proteomes" id="UP000070578"/>
    </source>
</evidence>
<dbReference type="EMBL" id="LSLI01000016">
    <property type="protein sequence ID" value="KXS32882.1"/>
    <property type="molecule type" value="Genomic_DNA"/>
</dbReference>
<dbReference type="InterPro" id="IPR018490">
    <property type="entry name" value="cNMP-bd_dom_sf"/>
</dbReference>
<reference evidence="1 2" key="1">
    <citation type="submission" date="2016-02" db="EMBL/GenBank/DDBJ databases">
        <authorList>
            <person name="Wen L."/>
            <person name="He K."/>
            <person name="Yang H."/>
        </authorList>
    </citation>
    <scope>NUCLEOTIDE SEQUENCE [LARGE SCALE GENOMIC DNA]</scope>
    <source>
        <strain evidence="1">ShG14-8</strain>
    </source>
</reference>
<dbReference type="Proteomes" id="UP000070578">
    <property type="component" value="Unassembled WGS sequence"/>
</dbReference>
<comment type="caution">
    <text evidence="1">The sequence shown here is derived from an EMBL/GenBank/DDBJ whole genome shotgun (WGS) entry which is preliminary data.</text>
</comment>
<evidence type="ECO:0000313" key="1">
    <source>
        <dbReference type="EMBL" id="KXS32882.1"/>
    </source>
</evidence>
<proteinExistence type="predicted"/>